<dbReference type="Pfam" id="PF01400">
    <property type="entry name" value="Astacin"/>
    <property type="match status" value="1"/>
</dbReference>
<sequence>MSYVLLLIVITVSNVKSSELKKFTISNYTEKVHPAPLIEDRFTELKGNITNNFKLRNGVTSPFYQWEGGIIPYEIRGSFSNHELHILELAKSMYLKYTCIQLIPRTTQDVYLTFNNLGPLDCVSSSVGKSGTNNHIWLNHEGCFNGVALLVHELMHVVGFFHEHSRYDRDSYVTILWNNIQFNQRHNFQIQAGVTYGLPYDYDSLTHYAPYSYSGNNEWTIIPKDMNYLNRIGQRIGFSKLDITKINIMYNCPDKTNQLNLQDGYIYQL</sequence>
<gene>
    <name evidence="9" type="ORF">DIABBA_LOCUS4765</name>
</gene>
<comment type="caution">
    <text evidence="6">Lacks conserved residue(s) required for the propagation of feature annotation.</text>
</comment>
<reference evidence="9" key="1">
    <citation type="submission" date="2022-01" db="EMBL/GenBank/DDBJ databases">
        <authorList>
            <person name="King R."/>
        </authorList>
    </citation>
    <scope>NUCLEOTIDE SEQUENCE</scope>
</reference>
<dbReference type="SMART" id="SM00235">
    <property type="entry name" value="ZnMc"/>
    <property type="match status" value="1"/>
</dbReference>
<dbReference type="PRINTS" id="PR00480">
    <property type="entry name" value="ASTACIN"/>
</dbReference>
<dbReference type="InterPro" id="IPR034035">
    <property type="entry name" value="Astacin-like_dom"/>
</dbReference>
<name>A0A9N9XD09_DIABA</name>
<dbReference type="InterPro" id="IPR001506">
    <property type="entry name" value="Peptidase_M12A"/>
</dbReference>
<evidence type="ECO:0000256" key="1">
    <source>
        <dbReference type="ARBA" id="ARBA00022670"/>
    </source>
</evidence>
<dbReference type="CDD" id="cd04280">
    <property type="entry name" value="ZnMc_astacin_like"/>
    <property type="match status" value="1"/>
</dbReference>
<feature type="signal peptide" evidence="7">
    <location>
        <begin position="1"/>
        <end position="17"/>
    </location>
</feature>
<dbReference type="AlphaFoldDB" id="A0A9N9XD09"/>
<dbReference type="GO" id="GO:0004222">
    <property type="term" value="F:metalloendopeptidase activity"/>
    <property type="evidence" value="ECO:0007669"/>
    <property type="project" value="UniProtKB-UniRule"/>
</dbReference>
<dbReference type="InterPro" id="IPR006026">
    <property type="entry name" value="Peptidase_Metallo"/>
</dbReference>
<protein>
    <recommendedName>
        <fullName evidence="7">Metalloendopeptidase</fullName>
        <ecNumber evidence="7">3.4.24.-</ecNumber>
    </recommendedName>
</protein>
<evidence type="ECO:0000256" key="5">
    <source>
        <dbReference type="ARBA" id="ARBA00023049"/>
    </source>
</evidence>
<feature type="chain" id="PRO_5040540929" description="Metalloendopeptidase" evidence="7">
    <location>
        <begin position="18"/>
        <end position="269"/>
    </location>
</feature>
<dbReference type="GO" id="GO:0008270">
    <property type="term" value="F:zinc ion binding"/>
    <property type="evidence" value="ECO:0007669"/>
    <property type="project" value="UniProtKB-UniRule"/>
</dbReference>
<keyword evidence="3 6" id="KW-0378">Hydrolase</keyword>
<keyword evidence="10" id="KW-1185">Reference proteome</keyword>
<dbReference type="PANTHER" id="PTHR10127">
    <property type="entry name" value="DISCOIDIN, CUB, EGF, LAMININ , AND ZINC METALLOPROTEASE DOMAIN CONTAINING"/>
    <property type="match status" value="1"/>
</dbReference>
<accession>A0A9N9XD09</accession>
<dbReference type="OrthoDB" id="6665824at2759"/>
<evidence type="ECO:0000313" key="9">
    <source>
        <dbReference type="EMBL" id="CAG9831139.1"/>
    </source>
</evidence>
<dbReference type="PANTHER" id="PTHR10127:SF780">
    <property type="entry name" value="METALLOENDOPEPTIDASE"/>
    <property type="match status" value="1"/>
</dbReference>
<dbReference type="PROSITE" id="PS51864">
    <property type="entry name" value="ASTACIN"/>
    <property type="match status" value="1"/>
</dbReference>
<evidence type="ECO:0000256" key="4">
    <source>
        <dbReference type="ARBA" id="ARBA00022833"/>
    </source>
</evidence>
<keyword evidence="2 6" id="KW-0479">Metal-binding</keyword>
<feature type="domain" description="Peptidase M12A" evidence="8">
    <location>
        <begin position="57"/>
        <end position="253"/>
    </location>
</feature>
<dbReference type="EC" id="3.4.24.-" evidence="7"/>
<feature type="binding site" evidence="6">
    <location>
        <position position="156"/>
    </location>
    <ligand>
        <name>Zn(2+)</name>
        <dbReference type="ChEBI" id="CHEBI:29105"/>
        <note>catalytic</note>
    </ligand>
</feature>
<keyword evidence="1 6" id="KW-0645">Protease</keyword>
<comment type="cofactor">
    <cofactor evidence="6 7">
        <name>Zn(2+)</name>
        <dbReference type="ChEBI" id="CHEBI:29105"/>
    </cofactor>
    <text evidence="6 7">Binds 1 zinc ion per subunit.</text>
</comment>
<dbReference type="Proteomes" id="UP001153709">
    <property type="component" value="Chromosome 3"/>
</dbReference>
<feature type="binding site" evidence="6">
    <location>
        <position position="152"/>
    </location>
    <ligand>
        <name>Zn(2+)</name>
        <dbReference type="ChEBI" id="CHEBI:29105"/>
        <note>catalytic</note>
    </ligand>
</feature>
<dbReference type="GO" id="GO:0006508">
    <property type="term" value="P:proteolysis"/>
    <property type="evidence" value="ECO:0007669"/>
    <property type="project" value="UniProtKB-KW"/>
</dbReference>
<dbReference type="SUPFAM" id="SSF55486">
    <property type="entry name" value="Metalloproteases ('zincins'), catalytic domain"/>
    <property type="match status" value="1"/>
</dbReference>
<organism evidence="9 10">
    <name type="scientific">Diabrotica balteata</name>
    <name type="common">Banded cucumber beetle</name>
    <dbReference type="NCBI Taxonomy" id="107213"/>
    <lineage>
        <taxon>Eukaryota</taxon>
        <taxon>Metazoa</taxon>
        <taxon>Ecdysozoa</taxon>
        <taxon>Arthropoda</taxon>
        <taxon>Hexapoda</taxon>
        <taxon>Insecta</taxon>
        <taxon>Pterygota</taxon>
        <taxon>Neoptera</taxon>
        <taxon>Endopterygota</taxon>
        <taxon>Coleoptera</taxon>
        <taxon>Polyphaga</taxon>
        <taxon>Cucujiformia</taxon>
        <taxon>Chrysomeloidea</taxon>
        <taxon>Chrysomelidae</taxon>
        <taxon>Galerucinae</taxon>
        <taxon>Diabroticina</taxon>
        <taxon>Diabroticites</taxon>
        <taxon>Diabrotica</taxon>
    </lineage>
</organism>
<evidence type="ECO:0000256" key="3">
    <source>
        <dbReference type="ARBA" id="ARBA00022801"/>
    </source>
</evidence>
<dbReference type="Gene3D" id="3.40.390.10">
    <property type="entry name" value="Collagenase (Catalytic Domain)"/>
    <property type="match status" value="1"/>
</dbReference>
<evidence type="ECO:0000256" key="7">
    <source>
        <dbReference type="RuleBase" id="RU361183"/>
    </source>
</evidence>
<evidence type="ECO:0000313" key="10">
    <source>
        <dbReference type="Proteomes" id="UP001153709"/>
    </source>
</evidence>
<dbReference type="InterPro" id="IPR024079">
    <property type="entry name" value="MetalloPept_cat_dom_sf"/>
</dbReference>
<proteinExistence type="predicted"/>
<evidence type="ECO:0000256" key="2">
    <source>
        <dbReference type="ARBA" id="ARBA00022723"/>
    </source>
</evidence>
<feature type="binding site" evidence="6">
    <location>
        <position position="162"/>
    </location>
    <ligand>
        <name>Zn(2+)</name>
        <dbReference type="ChEBI" id="CHEBI:29105"/>
        <note>catalytic</note>
    </ligand>
</feature>
<keyword evidence="4 6" id="KW-0862">Zinc</keyword>
<evidence type="ECO:0000259" key="8">
    <source>
        <dbReference type="PROSITE" id="PS51864"/>
    </source>
</evidence>
<feature type="active site" evidence="6">
    <location>
        <position position="153"/>
    </location>
</feature>
<keyword evidence="5 6" id="KW-0482">Metalloprotease</keyword>
<evidence type="ECO:0000256" key="6">
    <source>
        <dbReference type="PROSITE-ProRule" id="PRU01211"/>
    </source>
</evidence>
<dbReference type="EMBL" id="OU898278">
    <property type="protein sequence ID" value="CAG9831139.1"/>
    <property type="molecule type" value="Genomic_DNA"/>
</dbReference>
<keyword evidence="7" id="KW-0732">Signal</keyword>